<sequence>MVKKVIENVKDDGKEFEMLLNEIPHASSSHNLVHDHLMKQENHGFGNGVMNFYYDEENLNQMNFSRSSSTVTTGSGFSIQSDHGSSSSLFSDNGSPTTPSFMEDLKSTMSSGTGTGTGTSYGCSPNNNTFWLDSKDNTESKRFVDLCGNFSKMHIGGSNGNQHQENASNVNDFTFLNPINVDNFNNHDKYVDFDGYKRGFLDSDYVGFQSSMLRSPINHHGAERNSALSRDYEVANSFGSVGLVRGLRLRDITYSQLNGFGGSMDSPYHRREMMNDYYCRGSLTPEIVTPSLRRNSAVSDASLGMDFLHEVSMSRLPFDSLRGNSRINPRAVPPSNARIPQENIDMDSVTSEGSFILQGEGLIYVGARGSDRLRFQNAAREFGFAKYPHRPELDIQQQVVGACENPRSSRTGSPFTMQPKYNSLMEARGCIYLMAKDQNGGRFLQRMFDEGRMEDIQMIFNEIIGHVVELMMSPFGNYLIRKLLDVCSEEQRMQIILMVIQEPGQLVRISLNTHGTRVVQKLIETLKTKQQVSLVVSALEPGFLILIKDNNGNHVVQHCLEYLRNGDNKFIFVAAARHCIDIATHQHGCCVLPKCIRYSSGEHRQRLVAEISANALLLAQDKYGNYVVQYVLDFRIPSAATTLTRQFEGNYVHMSMQKFSSRVVEKCLVVFNDENRAKIIHELLSDPHFDLLLQDPHANYVIQKALRHSEGHVYNLLVEKIESYKAICRNSPYSKKIFSHKLLKK</sequence>
<dbReference type="Pfam" id="PF00806">
    <property type="entry name" value="PUF"/>
    <property type="match status" value="8"/>
</dbReference>
<name>G7INV5_MEDTR</name>
<dbReference type="InterPro" id="IPR016024">
    <property type="entry name" value="ARM-type_fold"/>
</dbReference>
<dbReference type="GO" id="GO:0030686">
    <property type="term" value="C:90S preribosome"/>
    <property type="evidence" value="ECO:0000318"/>
    <property type="project" value="GO_Central"/>
</dbReference>
<dbReference type="CDD" id="cd07920">
    <property type="entry name" value="Pumilio"/>
    <property type="match status" value="1"/>
</dbReference>
<keyword evidence="1" id="KW-0677">Repeat</keyword>
<keyword evidence="3" id="KW-0694">RNA-binding</keyword>
<dbReference type="SMR" id="G7INV5"/>
<dbReference type="Gene3D" id="1.25.10.10">
    <property type="entry name" value="Leucine-rich Repeat Variant"/>
    <property type="match status" value="1"/>
</dbReference>
<comment type="function">
    <text evidence="4">Sequence-specific RNA-binding protein that regulates translation and mRNA stability by binding the 3'-UTR of target mRNAs.</text>
</comment>
<dbReference type="OrthoDB" id="668540at2759"/>
<gene>
    <name evidence="9" type="primary">11428532</name>
    <name evidence="8" type="ordered locus">MTR_2g008770</name>
</gene>
<dbReference type="FunFam" id="1.25.10.10:FF:000237">
    <property type="entry name" value="Pumilio homolog 9"/>
    <property type="match status" value="1"/>
</dbReference>
<proteinExistence type="predicted"/>
<organism evidence="8 10">
    <name type="scientific">Medicago truncatula</name>
    <name type="common">Barrel medic</name>
    <name type="synonym">Medicago tribuloides</name>
    <dbReference type="NCBI Taxonomy" id="3880"/>
    <lineage>
        <taxon>Eukaryota</taxon>
        <taxon>Viridiplantae</taxon>
        <taxon>Streptophyta</taxon>
        <taxon>Embryophyta</taxon>
        <taxon>Tracheophyta</taxon>
        <taxon>Spermatophyta</taxon>
        <taxon>Magnoliopsida</taxon>
        <taxon>eudicotyledons</taxon>
        <taxon>Gunneridae</taxon>
        <taxon>Pentapetalae</taxon>
        <taxon>rosids</taxon>
        <taxon>fabids</taxon>
        <taxon>Fabales</taxon>
        <taxon>Fabaceae</taxon>
        <taxon>Papilionoideae</taxon>
        <taxon>50 kb inversion clade</taxon>
        <taxon>NPAAA clade</taxon>
        <taxon>Hologalegina</taxon>
        <taxon>IRL clade</taxon>
        <taxon>Trifolieae</taxon>
        <taxon>Medicago</taxon>
    </lineage>
</organism>
<reference evidence="8 10" key="1">
    <citation type="journal article" date="2011" name="Nature">
        <title>The Medicago genome provides insight into the evolution of rhizobial symbioses.</title>
        <authorList>
            <person name="Young N.D."/>
            <person name="Debelle F."/>
            <person name="Oldroyd G.E."/>
            <person name="Geurts R."/>
            <person name="Cannon S.B."/>
            <person name="Udvardi M.K."/>
            <person name="Benedito V.A."/>
            <person name="Mayer K.F."/>
            <person name="Gouzy J."/>
            <person name="Schoof H."/>
            <person name="Van de Peer Y."/>
            <person name="Proost S."/>
            <person name="Cook D.R."/>
            <person name="Meyers B.C."/>
            <person name="Spannagl M."/>
            <person name="Cheung F."/>
            <person name="De Mita S."/>
            <person name="Krishnakumar V."/>
            <person name="Gundlach H."/>
            <person name="Zhou S."/>
            <person name="Mudge J."/>
            <person name="Bharti A.K."/>
            <person name="Murray J.D."/>
            <person name="Naoumkina M.A."/>
            <person name="Rosen B."/>
            <person name="Silverstein K.A."/>
            <person name="Tang H."/>
            <person name="Rombauts S."/>
            <person name="Zhao P.X."/>
            <person name="Zhou P."/>
            <person name="Barbe V."/>
            <person name="Bardou P."/>
            <person name="Bechner M."/>
            <person name="Bellec A."/>
            <person name="Berger A."/>
            <person name="Berges H."/>
            <person name="Bidwell S."/>
            <person name="Bisseling T."/>
            <person name="Choisne N."/>
            <person name="Couloux A."/>
            <person name="Denny R."/>
            <person name="Deshpande S."/>
            <person name="Dai X."/>
            <person name="Doyle J.J."/>
            <person name="Dudez A.M."/>
            <person name="Farmer A.D."/>
            <person name="Fouteau S."/>
            <person name="Franken C."/>
            <person name="Gibelin C."/>
            <person name="Gish J."/>
            <person name="Goldstein S."/>
            <person name="Gonzalez A.J."/>
            <person name="Green P.J."/>
            <person name="Hallab A."/>
            <person name="Hartog M."/>
            <person name="Hua A."/>
            <person name="Humphray S.J."/>
            <person name="Jeong D.H."/>
            <person name="Jing Y."/>
            <person name="Jocker A."/>
            <person name="Kenton S.M."/>
            <person name="Kim D.J."/>
            <person name="Klee K."/>
            <person name="Lai H."/>
            <person name="Lang C."/>
            <person name="Lin S."/>
            <person name="Macmil S.L."/>
            <person name="Magdelenat G."/>
            <person name="Matthews L."/>
            <person name="McCorrison J."/>
            <person name="Monaghan E.L."/>
            <person name="Mun J.H."/>
            <person name="Najar F.Z."/>
            <person name="Nicholson C."/>
            <person name="Noirot C."/>
            <person name="O'Bleness M."/>
            <person name="Paule C.R."/>
            <person name="Poulain J."/>
            <person name="Prion F."/>
            <person name="Qin B."/>
            <person name="Qu C."/>
            <person name="Retzel E.F."/>
            <person name="Riddle C."/>
            <person name="Sallet E."/>
            <person name="Samain S."/>
            <person name="Samson N."/>
            <person name="Sanders I."/>
            <person name="Saurat O."/>
            <person name="Scarpelli C."/>
            <person name="Schiex T."/>
            <person name="Segurens B."/>
            <person name="Severin A.J."/>
            <person name="Sherrier D.J."/>
            <person name="Shi R."/>
            <person name="Sims S."/>
            <person name="Singer S.R."/>
            <person name="Sinharoy S."/>
            <person name="Sterck L."/>
            <person name="Viollet A."/>
            <person name="Wang B.B."/>
            <person name="Wang K."/>
            <person name="Wang M."/>
            <person name="Wang X."/>
            <person name="Warfsmann J."/>
            <person name="Weissenbach J."/>
            <person name="White D.D."/>
            <person name="White J.D."/>
            <person name="Wiley G.B."/>
            <person name="Wincker P."/>
            <person name="Xing Y."/>
            <person name="Yang L."/>
            <person name="Yao Z."/>
            <person name="Ying F."/>
            <person name="Zhai J."/>
            <person name="Zhou L."/>
            <person name="Zuber A."/>
            <person name="Denarie J."/>
            <person name="Dixon R.A."/>
            <person name="May G.D."/>
            <person name="Schwartz D.C."/>
            <person name="Rogers J."/>
            <person name="Quetier F."/>
            <person name="Town C.D."/>
            <person name="Roe B.A."/>
        </authorList>
    </citation>
    <scope>NUCLEOTIDE SEQUENCE [LARGE SCALE GENOMIC DNA]</scope>
    <source>
        <strain evidence="8">A17</strain>
        <strain evidence="9 10">cv. Jemalong A17</strain>
    </source>
</reference>
<dbReference type="Proteomes" id="UP000002051">
    <property type="component" value="Chromosome 2"/>
</dbReference>
<dbReference type="InterPro" id="IPR001313">
    <property type="entry name" value="Pumilio_RNA-bd_rpt"/>
</dbReference>
<dbReference type="KEGG" id="mtr:11428532"/>
<feature type="repeat" description="Pumilio" evidence="5">
    <location>
        <begin position="462"/>
        <end position="498"/>
    </location>
</feature>
<dbReference type="eggNOG" id="KOG2049">
    <property type="taxonomic scope" value="Eukaryota"/>
</dbReference>
<keyword evidence="10" id="KW-1185">Reference proteome</keyword>
<feature type="repeat" description="Pumilio" evidence="5">
    <location>
        <begin position="499"/>
        <end position="537"/>
    </location>
</feature>
<dbReference type="GO" id="GO:0006417">
    <property type="term" value="P:regulation of translation"/>
    <property type="evidence" value="ECO:0007669"/>
    <property type="project" value="UniProtKB-KW"/>
</dbReference>
<feature type="domain" description="PUM-HD" evidence="7">
    <location>
        <begin position="401"/>
        <end position="745"/>
    </location>
</feature>
<dbReference type="GO" id="GO:0000056">
    <property type="term" value="P:ribosomal small subunit export from nucleus"/>
    <property type="evidence" value="ECO:0000318"/>
    <property type="project" value="GO_Central"/>
</dbReference>
<feature type="repeat" description="Pumilio" evidence="5">
    <location>
        <begin position="682"/>
        <end position="719"/>
    </location>
</feature>
<dbReference type="AlphaFoldDB" id="G7INV5"/>
<dbReference type="GO" id="GO:0003723">
    <property type="term" value="F:RNA binding"/>
    <property type="evidence" value="ECO:0000318"/>
    <property type="project" value="GO_Central"/>
</dbReference>
<feature type="compositionally biased region" description="Low complexity" evidence="6">
    <location>
        <begin position="66"/>
        <end position="95"/>
    </location>
</feature>
<evidence type="ECO:0000256" key="6">
    <source>
        <dbReference type="SAM" id="MobiDB-lite"/>
    </source>
</evidence>
<feature type="repeat" description="Pumilio" evidence="5">
    <location>
        <begin position="538"/>
        <end position="573"/>
    </location>
</feature>
<feature type="repeat" description="Pumilio" evidence="5">
    <location>
        <begin position="423"/>
        <end position="461"/>
    </location>
</feature>
<evidence type="ECO:0000259" key="7">
    <source>
        <dbReference type="PROSITE" id="PS50303"/>
    </source>
</evidence>
<protein>
    <submittedName>
        <fullName evidence="8">Pumilio-family RNA-binding repeatprotein</fullName>
    </submittedName>
</protein>
<dbReference type="InterPro" id="IPR033712">
    <property type="entry name" value="Pumilio_RNA-bd"/>
</dbReference>
<evidence type="ECO:0000256" key="3">
    <source>
        <dbReference type="ARBA" id="ARBA00022884"/>
    </source>
</evidence>
<evidence type="ECO:0000313" key="8">
    <source>
        <dbReference type="EMBL" id="AES63444.2"/>
    </source>
</evidence>
<dbReference type="GO" id="GO:0000480">
    <property type="term" value="P:endonucleolytic cleavage in 5'-ETS of tricistronic rRNA transcript (SSU-rRNA, 5.8S rRNA, LSU-rRNA)"/>
    <property type="evidence" value="ECO:0000318"/>
    <property type="project" value="GO_Central"/>
</dbReference>
<dbReference type="PANTHER" id="PTHR12537:SF13">
    <property type="entry name" value="PUMILIO HOMOLOGY DOMAIN FAMILY MEMBER 4"/>
    <property type="match status" value="1"/>
</dbReference>
<dbReference type="GO" id="GO:0030688">
    <property type="term" value="C:preribosome, small subunit precursor"/>
    <property type="evidence" value="ECO:0000318"/>
    <property type="project" value="GO_Central"/>
</dbReference>
<evidence type="ECO:0000313" key="9">
    <source>
        <dbReference type="EnsemblPlants" id="AES63444"/>
    </source>
</evidence>
<accession>A0A0C3UWF5</accession>
<dbReference type="GO" id="GO:0005730">
    <property type="term" value="C:nucleolus"/>
    <property type="evidence" value="ECO:0000318"/>
    <property type="project" value="GO_Central"/>
</dbReference>
<dbReference type="SUPFAM" id="SSF48371">
    <property type="entry name" value="ARM repeat"/>
    <property type="match status" value="1"/>
</dbReference>
<dbReference type="SMART" id="SM00025">
    <property type="entry name" value="Pumilio"/>
    <property type="match status" value="8"/>
</dbReference>
<feature type="repeat" description="Pumilio" evidence="5">
    <location>
        <begin position="646"/>
        <end position="681"/>
    </location>
</feature>
<evidence type="ECO:0000256" key="4">
    <source>
        <dbReference type="ARBA" id="ARBA00058490"/>
    </source>
</evidence>
<evidence type="ECO:0000313" key="10">
    <source>
        <dbReference type="Proteomes" id="UP000002051"/>
    </source>
</evidence>
<feature type="repeat" description="Pumilio" evidence="5">
    <location>
        <begin position="574"/>
        <end position="609"/>
    </location>
</feature>
<dbReference type="PROSITE" id="PS50302">
    <property type="entry name" value="PUM"/>
    <property type="match status" value="8"/>
</dbReference>
<dbReference type="HOGENOM" id="CLU_004017_5_1_1"/>
<accession>G7INV5</accession>
<dbReference type="PANTHER" id="PTHR12537">
    <property type="entry name" value="RNA BINDING PROTEIN PUMILIO-RELATED"/>
    <property type="match status" value="1"/>
</dbReference>
<feature type="repeat" description="Pumilio" evidence="5">
    <location>
        <begin position="610"/>
        <end position="645"/>
    </location>
</feature>
<dbReference type="EMBL" id="CM001218">
    <property type="protein sequence ID" value="AES63444.2"/>
    <property type="molecule type" value="Genomic_DNA"/>
</dbReference>
<dbReference type="InterPro" id="IPR033133">
    <property type="entry name" value="PUM-HD"/>
</dbReference>
<evidence type="ECO:0000256" key="1">
    <source>
        <dbReference type="ARBA" id="ARBA00022737"/>
    </source>
</evidence>
<feature type="region of interest" description="Disordered" evidence="6">
    <location>
        <begin position="66"/>
        <end position="120"/>
    </location>
</feature>
<reference evidence="9" key="3">
    <citation type="submission" date="2015-04" db="UniProtKB">
        <authorList>
            <consortium name="EnsemblPlants"/>
        </authorList>
    </citation>
    <scope>IDENTIFICATION</scope>
    <source>
        <strain evidence="9">cv. Jemalong A17</strain>
    </source>
</reference>
<dbReference type="GO" id="GO:0000447">
    <property type="term" value="P:endonucleolytic cleavage in ITS1 to separate SSU-rRNA from 5.8S rRNA and LSU-rRNA from tricistronic rRNA transcript (SSU-rRNA, 5.8S rRNA, LSU-rRNA)"/>
    <property type="evidence" value="ECO:0000318"/>
    <property type="project" value="GO_Central"/>
</dbReference>
<dbReference type="EnsemblPlants" id="AES63444">
    <property type="protein sequence ID" value="AES63444"/>
    <property type="gene ID" value="MTR_2g008770"/>
</dbReference>
<dbReference type="PROSITE" id="PS50303">
    <property type="entry name" value="PUM_HD"/>
    <property type="match status" value="1"/>
</dbReference>
<dbReference type="InterPro" id="IPR011989">
    <property type="entry name" value="ARM-like"/>
</dbReference>
<reference evidence="8 10" key="2">
    <citation type="journal article" date="2014" name="BMC Genomics">
        <title>An improved genome release (version Mt4.0) for the model legume Medicago truncatula.</title>
        <authorList>
            <person name="Tang H."/>
            <person name="Krishnakumar V."/>
            <person name="Bidwell S."/>
            <person name="Rosen B."/>
            <person name="Chan A."/>
            <person name="Zhou S."/>
            <person name="Gentzbittel L."/>
            <person name="Childs K.L."/>
            <person name="Yandell M."/>
            <person name="Gundlach H."/>
            <person name="Mayer K.F."/>
            <person name="Schwartz D.C."/>
            <person name="Town C.D."/>
        </authorList>
    </citation>
    <scope>GENOME REANNOTATION</scope>
    <source>
        <strain evidence="9 10">cv. Jemalong A17</strain>
    </source>
</reference>
<dbReference type="PaxDb" id="3880-AES63444"/>
<keyword evidence="2" id="KW-0810">Translation regulation</keyword>
<dbReference type="GO" id="GO:0000472">
    <property type="term" value="P:endonucleolytic cleavage to generate mature 5'-end of SSU-rRNA from (SSU-rRNA, 5.8S rRNA, LSU-rRNA)"/>
    <property type="evidence" value="ECO:0000318"/>
    <property type="project" value="GO_Central"/>
</dbReference>
<evidence type="ECO:0000256" key="2">
    <source>
        <dbReference type="ARBA" id="ARBA00022845"/>
    </source>
</evidence>
<evidence type="ECO:0000256" key="5">
    <source>
        <dbReference type="PROSITE-ProRule" id="PRU00317"/>
    </source>
</evidence>